<feature type="region of interest" description="Disordered" evidence="1">
    <location>
        <begin position="14"/>
        <end position="49"/>
    </location>
</feature>
<name>A0A2A2KGL6_9BILA</name>
<proteinExistence type="predicted"/>
<accession>A0A2A2KGL6</accession>
<reference evidence="2 3" key="1">
    <citation type="journal article" date="2017" name="Curr. Biol.">
        <title>Genome architecture and evolution of a unichromosomal asexual nematode.</title>
        <authorList>
            <person name="Fradin H."/>
            <person name="Zegar C."/>
            <person name="Gutwein M."/>
            <person name="Lucas J."/>
            <person name="Kovtun M."/>
            <person name="Corcoran D."/>
            <person name="Baugh L.R."/>
            <person name="Kiontke K."/>
            <person name="Gunsalus K."/>
            <person name="Fitch D.H."/>
            <person name="Piano F."/>
        </authorList>
    </citation>
    <scope>NUCLEOTIDE SEQUENCE [LARGE SCALE GENOMIC DNA]</scope>
    <source>
        <strain evidence="2">PF1309</strain>
    </source>
</reference>
<dbReference type="AlphaFoldDB" id="A0A2A2KGL6"/>
<keyword evidence="3" id="KW-1185">Reference proteome</keyword>
<evidence type="ECO:0000313" key="2">
    <source>
        <dbReference type="EMBL" id="PAV72993.1"/>
    </source>
</evidence>
<evidence type="ECO:0000256" key="1">
    <source>
        <dbReference type="SAM" id="MobiDB-lite"/>
    </source>
</evidence>
<dbReference type="EMBL" id="LIAE01008671">
    <property type="protein sequence ID" value="PAV72993.1"/>
    <property type="molecule type" value="Genomic_DNA"/>
</dbReference>
<gene>
    <name evidence="2" type="ORF">WR25_02823</name>
</gene>
<evidence type="ECO:0000313" key="3">
    <source>
        <dbReference type="Proteomes" id="UP000218231"/>
    </source>
</evidence>
<dbReference type="Proteomes" id="UP000218231">
    <property type="component" value="Unassembled WGS sequence"/>
</dbReference>
<comment type="caution">
    <text evidence="2">The sequence shown here is derived from an EMBL/GenBank/DDBJ whole genome shotgun (WGS) entry which is preliminary data.</text>
</comment>
<organism evidence="2 3">
    <name type="scientific">Diploscapter pachys</name>
    <dbReference type="NCBI Taxonomy" id="2018661"/>
    <lineage>
        <taxon>Eukaryota</taxon>
        <taxon>Metazoa</taxon>
        <taxon>Ecdysozoa</taxon>
        <taxon>Nematoda</taxon>
        <taxon>Chromadorea</taxon>
        <taxon>Rhabditida</taxon>
        <taxon>Rhabditina</taxon>
        <taxon>Rhabditomorpha</taxon>
        <taxon>Rhabditoidea</taxon>
        <taxon>Rhabditidae</taxon>
        <taxon>Diploscapter</taxon>
    </lineage>
</organism>
<sequence length="280" mass="31920">MNVVLNRRDKLRDCIKNDQNGGMEAPTSTELDKPAQTSKHDNDHQSPPLHNLELTCQQIEDINERQTNLAELRVGFTEVQGEHNVQQALLLLHTSANHCFKFINKFQESYNTVTEKKKAAENVGKLASLNPLRKNLEKAELNVAEIIHKKIKDEFLIPALRELMTAFTSFSVAIGSIQLRGASEGQVTTIISTFETHIRDLTDEVSKTSNMQIKKVEQHEAKMHSLLDELSDKLKFDANDRLEAKFIEKQEEQLQKVQTYVLPGSLLIESTFDFSFIFEE</sequence>
<feature type="compositionally biased region" description="Basic and acidic residues" evidence="1">
    <location>
        <begin position="30"/>
        <end position="44"/>
    </location>
</feature>
<protein>
    <submittedName>
        <fullName evidence="2">Uncharacterized protein</fullName>
    </submittedName>
</protein>